<reference evidence="2 3" key="1">
    <citation type="journal article" date="2016" name="Mol. Biol. Evol.">
        <title>Comparative Genomics of Early-Diverging Mushroom-Forming Fungi Provides Insights into the Origins of Lignocellulose Decay Capabilities.</title>
        <authorList>
            <person name="Nagy L.G."/>
            <person name="Riley R."/>
            <person name="Tritt A."/>
            <person name="Adam C."/>
            <person name="Daum C."/>
            <person name="Floudas D."/>
            <person name="Sun H."/>
            <person name="Yadav J.S."/>
            <person name="Pangilinan J."/>
            <person name="Larsson K.H."/>
            <person name="Matsuura K."/>
            <person name="Barry K."/>
            <person name="Labutti K."/>
            <person name="Kuo R."/>
            <person name="Ohm R.A."/>
            <person name="Bhattacharya S.S."/>
            <person name="Shirouzu T."/>
            <person name="Yoshinaga Y."/>
            <person name="Martin F.M."/>
            <person name="Grigoriev I.V."/>
            <person name="Hibbett D.S."/>
        </authorList>
    </citation>
    <scope>NUCLEOTIDE SEQUENCE [LARGE SCALE GENOMIC DNA]</scope>
    <source>
        <strain evidence="2 3">CBS 109695</strain>
    </source>
</reference>
<dbReference type="Pfam" id="PF20236">
    <property type="entry name" value="DUF6593"/>
    <property type="match status" value="1"/>
</dbReference>
<evidence type="ECO:0000259" key="1">
    <source>
        <dbReference type="Pfam" id="PF20236"/>
    </source>
</evidence>
<dbReference type="OrthoDB" id="3360976at2759"/>
<name>A0A166BQL7_9AGAM</name>
<sequence length="228" mass="25294">MGLKLTLSHDTPLDTTLTNQRTGLEHYKVETKTVRGDLTTIISRPCHFARDSLFADSDSSSVYSDTATVTDAHEEVAALQWRGAHRSARLRYDGLHVSMSEFMPNERSGAFSRSGPPMVWGPDGTRYRWNGAHLETTDEARTPVAVYHRPRGEEAAALEIMAAGEYMVDIIVISWVYGETLARKLHIVKTREKEAIDAAVDGGWMDRAMATSVMGASIMAPSGWMPMY</sequence>
<dbReference type="EMBL" id="KV417641">
    <property type="protein sequence ID" value="KZP12885.1"/>
    <property type="molecule type" value="Genomic_DNA"/>
</dbReference>
<accession>A0A166BQL7</accession>
<keyword evidence="3" id="KW-1185">Reference proteome</keyword>
<gene>
    <name evidence="2" type="ORF">FIBSPDRAFT_961060</name>
</gene>
<dbReference type="Proteomes" id="UP000076532">
    <property type="component" value="Unassembled WGS sequence"/>
</dbReference>
<dbReference type="InterPro" id="IPR046528">
    <property type="entry name" value="DUF6593"/>
</dbReference>
<proteinExistence type="predicted"/>
<organism evidence="2 3">
    <name type="scientific">Athelia psychrophila</name>
    <dbReference type="NCBI Taxonomy" id="1759441"/>
    <lineage>
        <taxon>Eukaryota</taxon>
        <taxon>Fungi</taxon>
        <taxon>Dikarya</taxon>
        <taxon>Basidiomycota</taxon>
        <taxon>Agaricomycotina</taxon>
        <taxon>Agaricomycetes</taxon>
        <taxon>Agaricomycetidae</taxon>
        <taxon>Atheliales</taxon>
        <taxon>Atheliaceae</taxon>
        <taxon>Athelia</taxon>
    </lineage>
</organism>
<feature type="domain" description="DUF6593" evidence="1">
    <location>
        <begin position="10"/>
        <end position="183"/>
    </location>
</feature>
<evidence type="ECO:0000313" key="3">
    <source>
        <dbReference type="Proteomes" id="UP000076532"/>
    </source>
</evidence>
<evidence type="ECO:0000313" key="2">
    <source>
        <dbReference type="EMBL" id="KZP12885.1"/>
    </source>
</evidence>
<protein>
    <recommendedName>
        <fullName evidence="1">DUF6593 domain-containing protein</fullName>
    </recommendedName>
</protein>
<dbReference type="AlphaFoldDB" id="A0A166BQL7"/>